<feature type="chain" id="PRO_5043037335" description="DUF5683 domain-containing protein" evidence="1">
    <location>
        <begin position="22"/>
        <end position="219"/>
    </location>
</feature>
<proteinExistence type="predicted"/>
<dbReference type="InterPro" id="IPR043738">
    <property type="entry name" value="DUF5683"/>
</dbReference>
<dbReference type="AlphaFoldDB" id="A0AAN4VUW3"/>
<keyword evidence="1" id="KW-0732">Signal</keyword>
<comment type="caution">
    <text evidence="3">The sequence shown here is derived from an EMBL/GenBank/DDBJ whole genome shotgun (WGS) entry which is preliminary data.</text>
</comment>
<reference evidence="3 4" key="1">
    <citation type="submission" date="2021-12" db="EMBL/GenBank/DDBJ databases">
        <title>Genome sequencing of bacteria with rrn-lacking chromosome and rrn-plasmid.</title>
        <authorList>
            <person name="Anda M."/>
            <person name="Iwasaki W."/>
        </authorList>
    </citation>
    <scope>NUCLEOTIDE SEQUENCE [LARGE SCALE GENOMIC DNA]</scope>
    <source>
        <strain evidence="3 4">NBRC 15940</strain>
    </source>
</reference>
<name>A0AAN4VUW3_9BACT</name>
<feature type="domain" description="DUF5683" evidence="2">
    <location>
        <begin position="74"/>
        <end position="218"/>
    </location>
</feature>
<sequence>MINRLIFTLCISLFCSAPLWAQNNFNTPTGPIEYEAIQDTLKSAKKQAVIQGYTPDGKVPEGDLNEPAVREYKNVPIRAAMYSAAVPGLGQIYNKKYWKLPIIYGGGIAIGYFIAYNDQYYQLFRTAAFDSANGVDNPLADNFTLEQLEQRADIAQRNREWSMVFMVALYALQIVDAHVDSHLRDFEITPDLAMGVRPSLLPTLHGVPAPGLTVNFTFK</sequence>
<feature type="signal peptide" evidence="1">
    <location>
        <begin position="1"/>
        <end position="21"/>
    </location>
</feature>
<dbReference type="Pfam" id="PF18935">
    <property type="entry name" value="DUF5683"/>
    <property type="match status" value="1"/>
</dbReference>
<dbReference type="EMBL" id="BQKE01000001">
    <property type="protein sequence ID" value="GJM60396.1"/>
    <property type="molecule type" value="Genomic_DNA"/>
</dbReference>
<dbReference type="Proteomes" id="UP001310022">
    <property type="component" value="Unassembled WGS sequence"/>
</dbReference>
<gene>
    <name evidence="3" type="ORF">PEDI_09480</name>
</gene>
<dbReference type="RefSeq" id="WP_338236160.1">
    <property type="nucleotide sequence ID" value="NZ_BQKE01000001.1"/>
</dbReference>
<evidence type="ECO:0000313" key="3">
    <source>
        <dbReference type="EMBL" id="GJM60396.1"/>
    </source>
</evidence>
<evidence type="ECO:0000259" key="2">
    <source>
        <dbReference type="Pfam" id="PF18935"/>
    </source>
</evidence>
<organism evidence="3 4">
    <name type="scientific">Persicobacter diffluens</name>
    <dbReference type="NCBI Taxonomy" id="981"/>
    <lineage>
        <taxon>Bacteria</taxon>
        <taxon>Pseudomonadati</taxon>
        <taxon>Bacteroidota</taxon>
        <taxon>Cytophagia</taxon>
        <taxon>Cytophagales</taxon>
        <taxon>Persicobacteraceae</taxon>
        <taxon>Persicobacter</taxon>
    </lineage>
</organism>
<evidence type="ECO:0000256" key="1">
    <source>
        <dbReference type="SAM" id="SignalP"/>
    </source>
</evidence>
<evidence type="ECO:0000313" key="4">
    <source>
        <dbReference type="Proteomes" id="UP001310022"/>
    </source>
</evidence>
<keyword evidence="4" id="KW-1185">Reference proteome</keyword>
<protein>
    <recommendedName>
        <fullName evidence="2">DUF5683 domain-containing protein</fullName>
    </recommendedName>
</protein>
<accession>A0AAN4VUW3</accession>